<keyword evidence="4" id="KW-1185">Reference proteome</keyword>
<comment type="caution">
    <text evidence="3">The sequence shown here is derived from an EMBL/GenBank/DDBJ whole genome shotgun (WGS) entry which is preliminary data.</text>
</comment>
<sequence>TARYLRVNMNYNSANIGVHIVEFEAYGELASSLSKVFNTTNKTLLYPNPAKKGSTIAINARSFTEGDEILIEVNGLNGLILDNTVILDNTKTIKLNTENFDTGLNFITLTSKNKKNSCKVIIK</sequence>
<dbReference type="Proteomes" id="UP001198901">
    <property type="component" value="Unassembled WGS sequence"/>
</dbReference>
<gene>
    <name evidence="3" type="ORF">LBU54_15180</name>
</gene>
<dbReference type="InterPro" id="IPR026444">
    <property type="entry name" value="Secre_tail"/>
</dbReference>
<dbReference type="InterPro" id="IPR000421">
    <property type="entry name" value="FA58C"/>
</dbReference>
<dbReference type="NCBIfam" id="TIGR04183">
    <property type="entry name" value="Por_Secre_tail"/>
    <property type="match status" value="1"/>
</dbReference>
<dbReference type="EMBL" id="JAIUJR010000028">
    <property type="protein sequence ID" value="MCA0133934.1"/>
    <property type="molecule type" value="Genomic_DNA"/>
</dbReference>
<dbReference type="PROSITE" id="PS50022">
    <property type="entry name" value="FA58C_3"/>
    <property type="match status" value="1"/>
</dbReference>
<organism evidence="3 4">
    <name type="scientific">Winogradskyella alexanderae</name>
    <dbReference type="NCBI Taxonomy" id="2877123"/>
    <lineage>
        <taxon>Bacteria</taxon>
        <taxon>Pseudomonadati</taxon>
        <taxon>Bacteroidota</taxon>
        <taxon>Flavobacteriia</taxon>
        <taxon>Flavobacteriales</taxon>
        <taxon>Flavobacteriaceae</taxon>
        <taxon>Winogradskyella</taxon>
    </lineage>
</organism>
<dbReference type="RefSeq" id="WP_224531956.1">
    <property type="nucleotide sequence ID" value="NZ_JAIUJR010000028.1"/>
</dbReference>
<protein>
    <submittedName>
        <fullName evidence="3">T9SS type A sorting domain-containing protein</fullName>
    </submittedName>
</protein>
<accession>A0ABS7XWU6</accession>
<evidence type="ECO:0000313" key="4">
    <source>
        <dbReference type="Proteomes" id="UP001198901"/>
    </source>
</evidence>
<feature type="non-terminal residue" evidence="3">
    <location>
        <position position="1"/>
    </location>
</feature>
<evidence type="ECO:0000313" key="3">
    <source>
        <dbReference type="EMBL" id="MCA0133934.1"/>
    </source>
</evidence>
<dbReference type="Pfam" id="PF18962">
    <property type="entry name" value="Por_Secre_tail"/>
    <property type="match status" value="1"/>
</dbReference>
<proteinExistence type="predicted"/>
<evidence type="ECO:0000259" key="2">
    <source>
        <dbReference type="PROSITE" id="PS50022"/>
    </source>
</evidence>
<feature type="domain" description="F5/8 type C" evidence="2">
    <location>
        <begin position="1"/>
        <end position="28"/>
    </location>
</feature>
<reference evidence="4" key="1">
    <citation type="submission" date="2023-07" db="EMBL/GenBank/DDBJ databases">
        <authorList>
            <person name="Yue Y."/>
        </authorList>
    </citation>
    <scope>NUCLEOTIDE SEQUENCE [LARGE SCALE GENOMIC DNA]</scope>
    <source>
        <strain evidence="4">D23</strain>
    </source>
</reference>
<name>A0ABS7XWU6_9FLAO</name>
<evidence type="ECO:0000256" key="1">
    <source>
        <dbReference type="ARBA" id="ARBA00022729"/>
    </source>
</evidence>
<keyword evidence="1" id="KW-0732">Signal</keyword>